<dbReference type="InterPro" id="IPR058637">
    <property type="entry name" value="YknX-like_C"/>
</dbReference>
<dbReference type="OrthoDB" id="9791520at2"/>
<evidence type="ECO:0000256" key="2">
    <source>
        <dbReference type="ARBA" id="ARBA00009477"/>
    </source>
</evidence>
<evidence type="ECO:0000256" key="4">
    <source>
        <dbReference type="SAM" id="Coils"/>
    </source>
</evidence>
<dbReference type="AlphaFoldDB" id="A0A2P6MBG7"/>
<name>A0A2P6MBG7_9GAMM</name>
<dbReference type="GO" id="GO:0030313">
    <property type="term" value="C:cell envelope"/>
    <property type="evidence" value="ECO:0007669"/>
    <property type="project" value="UniProtKB-SubCell"/>
</dbReference>
<feature type="coiled-coil region" evidence="4">
    <location>
        <begin position="100"/>
        <end position="145"/>
    </location>
</feature>
<dbReference type="Gene3D" id="2.40.420.20">
    <property type="match status" value="1"/>
</dbReference>
<comment type="caution">
    <text evidence="6">The sequence shown here is derived from an EMBL/GenBank/DDBJ whole genome shotgun (WGS) entry which is preliminary data.</text>
</comment>
<dbReference type="InterPro" id="IPR006143">
    <property type="entry name" value="RND_pump_MFP"/>
</dbReference>
<feature type="domain" description="YknX-like C-terminal permuted SH3-like" evidence="5">
    <location>
        <begin position="326"/>
        <end position="394"/>
    </location>
</feature>
<comment type="similarity">
    <text evidence="2">Belongs to the membrane fusion protein (MFP) (TC 8.A.1) family.</text>
</comment>
<protein>
    <submittedName>
        <fullName evidence="6">Efflux transporter periplasmic adaptor subunit</fullName>
    </submittedName>
</protein>
<proteinExistence type="inferred from homology"/>
<dbReference type="GO" id="GO:0022857">
    <property type="term" value="F:transmembrane transporter activity"/>
    <property type="evidence" value="ECO:0007669"/>
    <property type="project" value="InterPro"/>
</dbReference>
<evidence type="ECO:0000313" key="6">
    <source>
        <dbReference type="EMBL" id="PRH83316.1"/>
    </source>
</evidence>
<dbReference type="NCBIfam" id="TIGR01730">
    <property type="entry name" value="RND_mfp"/>
    <property type="match status" value="1"/>
</dbReference>
<evidence type="ECO:0000313" key="7">
    <source>
        <dbReference type="Proteomes" id="UP000241736"/>
    </source>
</evidence>
<organism evidence="6 7">
    <name type="scientific">Arenimonas caeni</name>
    <dbReference type="NCBI Taxonomy" id="2058085"/>
    <lineage>
        <taxon>Bacteria</taxon>
        <taxon>Pseudomonadati</taxon>
        <taxon>Pseudomonadota</taxon>
        <taxon>Gammaproteobacteria</taxon>
        <taxon>Lysobacterales</taxon>
        <taxon>Lysobacteraceae</taxon>
        <taxon>Arenimonas</taxon>
    </lineage>
</organism>
<dbReference type="Pfam" id="PF25989">
    <property type="entry name" value="YknX_C"/>
    <property type="match status" value="1"/>
</dbReference>
<dbReference type="EMBL" id="PVLF01000003">
    <property type="protein sequence ID" value="PRH83316.1"/>
    <property type="molecule type" value="Genomic_DNA"/>
</dbReference>
<dbReference type="Gene3D" id="2.40.30.170">
    <property type="match status" value="1"/>
</dbReference>
<keyword evidence="3 4" id="KW-0175">Coiled coil</keyword>
<dbReference type="Proteomes" id="UP000241736">
    <property type="component" value="Unassembled WGS sequence"/>
</dbReference>
<keyword evidence="7" id="KW-1185">Reference proteome</keyword>
<evidence type="ECO:0000256" key="3">
    <source>
        <dbReference type="ARBA" id="ARBA00023054"/>
    </source>
</evidence>
<gene>
    <name evidence="6" type="ORF">C6N40_03985</name>
</gene>
<dbReference type="InterPro" id="IPR050465">
    <property type="entry name" value="UPF0194_transport"/>
</dbReference>
<evidence type="ECO:0000259" key="5">
    <source>
        <dbReference type="Pfam" id="PF25989"/>
    </source>
</evidence>
<dbReference type="PANTHER" id="PTHR32347">
    <property type="entry name" value="EFFLUX SYSTEM COMPONENT YKNX-RELATED"/>
    <property type="match status" value="1"/>
</dbReference>
<comment type="subcellular location">
    <subcellularLocation>
        <location evidence="1">Cell envelope</location>
    </subcellularLocation>
</comment>
<evidence type="ECO:0000256" key="1">
    <source>
        <dbReference type="ARBA" id="ARBA00004196"/>
    </source>
</evidence>
<sequence length="396" mass="43133">MTRARILRYSLIVLVLAALAWLALRPVPVPVDAVPVERGTVVDSVEAEGRTRLVDRYLITAPITAQARRQQLEVGDPVQVDQVLVVLDPLPAPALDPRSRAEAQARAEAAESRLRGASEDLQSALAAAEQAALDLERAESLAQRELVARDAADRARTQHERAVREAASARFRRATAAHELEAAGAALALGSRARSDEPAMELQAPVAGVVLRRHFESSRPVVAGEPLLEIGDPAAMEVEVDVLSADAVRLRDGMPVQLHRWGDPEPLLGRVRRVEPAGFTKVSALGVEEQRVWVIVEITSEREHWLRLGDAYRVNARFELARRDGVLRVPGSALFRDDQGGWAVFRVQGDRVERAPVETGLQGGGFTEITGGLAEGEQVVVHPDRALEDGGRVRLR</sequence>
<dbReference type="PANTHER" id="PTHR32347:SF29">
    <property type="entry name" value="UPF0194 MEMBRANE PROTEIN YBHG"/>
    <property type="match status" value="1"/>
</dbReference>
<accession>A0A2P6MBG7</accession>
<dbReference type="RefSeq" id="WP_106989693.1">
    <property type="nucleotide sequence ID" value="NZ_KZ679085.1"/>
</dbReference>
<reference evidence="6 7" key="1">
    <citation type="submission" date="2018-03" db="EMBL/GenBank/DDBJ databases">
        <title>Arenimonas caeni sp. nov., isolated from activated sludge.</title>
        <authorList>
            <person name="Liu H."/>
        </authorList>
    </citation>
    <scope>NUCLEOTIDE SEQUENCE [LARGE SCALE GENOMIC DNA]</scope>
    <source>
        <strain evidence="7">z29</strain>
    </source>
</reference>
<dbReference type="GO" id="GO:0016020">
    <property type="term" value="C:membrane"/>
    <property type="evidence" value="ECO:0007669"/>
    <property type="project" value="InterPro"/>
</dbReference>